<proteinExistence type="predicted"/>
<organism evidence="2 3">
    <name type="scientific">Salinicola acroporae</name>
    <dbReference type="NCBI Taxonomy" id="1541440"/>
    <lineage>
        <taxon>Bacteria</taxon>
        <taxon>Pseudomonadati</taxon>
        <taxon>Pseudomonadota</taxon>
        <taxon>Gammaproteobacteria</taxon>
        <taxon>Oceanospirillales</taxon>
        <taxon>Halomonadaceae</taxon>
        <taxon>Salinicola</taxon>
    </lineage>
</organism>
<evidence type="ECO:0000313" key="2">
    <source>
        <dbReference type="EMBL" id="MDH4574066.1"/>
    </source>
</evidence>
<feature type="signal peptide" evidence="1">
    <location>
        <begin position="1"/>
        <end position="15"/>
    </location>
</feature>
<protein>
    <recommendedName>
        <fullName evidence="4">Lipoprotein</fullName>
    </recommendedName>
</protein>
<keyword evidence="3" id="KW-1185">Reference proteome</keyword>
<gene>
    <name evidence="2" type="ORF">CUR86_17650</name>
</gene>
<reference evidence="2" key="1">
    <citation type="journal article" date="2015" name="Antonie Van Leeuwenhoek">
        <title>Comparative 16S rRNA signatures and multilocus sequence analysis for the genus Salinicola and description of Salinicola acroporae sp. nov., isolated from coral Acropora digitifera.</title>
        <authorList>
            <person name="Lepcha R.T."/>
            <person name="Poddar A."/>
            <person name="Schumann P."/>
            <person name="Das S.K."/>
        </authorList>
    </citation>
    <scope>NUCLEOTIDE SEQUENCE</scope>
    <source>
        <strain evidence="2">S4-41</strain>
    </source>
</reference>
<evidence type="ECO:0000256" key="1">
    <source>
        <dbReference type="SAM" id="SignalP"/>
    </source>
</evidence>
<name>A0ABT6I8S3_9GAMM</name>
<evidence type="ECO:0000313" key="3">
    <source>
        <dbReference type="Proteomes" id="UP001162135"/>
    </source>
</evidence>
<accession>A0ABT6I8S3</accession>
<keyword evidence="1" id="KW-0732">Signal</keyword>
<dbReference type="EMBL" id="PGFS01000001">
    <property type="protein sequence ID" value="MDH4574066.1"/>
    <property type="molecule type" value="Genomic_DNA"/>
</dbReference>
<comment type="caution">
    <text evidence="2">The sequence shown here is derived from an EMBL/GenBank/DDBJ whole genome shotgun (WGS) entry which is preliminary data.</text>
</comment>
<evidence type="ECO:0008006" key="4">
    <source>
        <dbReference type="Google" id="ProtNLM"/>
    </source>
</evidence>
<dbReference type="Proteomes" id="UP001162135">
    <property type="component" value="Unassembled WGS sequence"/>
</dbReference>
<reference evidence="2" key="2">
    <citation type="submission" date="2017-11" db="EMBL/GenBank/DDBJ databases">
        <authorList>
            <person name="Das S.K."/>
        </authorList>
    </citation>
    <scope>NUCLEOTIDE SEQUENCE</scope>
    <source>
        <strain evidence="2">S4-41</strain>
    </source>
</reference>
<sequence length="160" mass="16818">MCALPAFLLSALALAGCASLMDRSSLSPAQNARVAVYETLVENNASGQQGNAAAYCIGYGRASRLSDPDDAVLAALSSNARVRPASDCNVSDRGAQAVLRSTGERALMFGTSDVRCESDTECTLSGGYYEANASGQTNVYRARRVDGEWQVELKELGPIA</sequence>
<feature type="chain" id="PRO_5046430230" description="Lipoprotein" evidence="1">
    <location>
        <begin position="16"/>
        <end position="160"/>
    </location>
</feature>